<proteinExistence type="predicted"/>
<dbReference type="RefSeq" id="WP_088813349.1">
    <property type="nucleotide sequence ID" value="NZ_FYEX01000002.1"/>
</dbReference>
<evidence type="ECO:0008006" key="3">
    <source>
        <dbReference type="Google" id="ProtNLM"/>
    </source>
</evidence>
<dbReference type="OrthoDB" id="5291868at2"/>
<evidence type="ECO:0000313" key="2">
    <source>
        <dbReference type="Proteomes" id="UP000197215"/>
    </source>
</evidence>
<dbReference type="InterPro" id="IPR021292">
    <property type="entry name" value="DUF2863"/>
</dbReference>
<dbReference type="Pfam" id="PF11062">
    <property type="entry name" value="DUF2863"/>
    <property type="match status" value="1"/>
</dbReference>
<accession>A0A212U173</accession>
<name>A0A212U173_9BURK</name>
<gene>
    <name evidence="1" type="ORF">SAMN06295916_1405</name>
</gene>
<dbReference type="Proteomes" id="UP000197215">
    <property type="component" value="Unassembled WGS sequence"/>
</dbReference>
<dbReference type="EMBL" id="FYEX01000002">
    <property type="protein sequence ID" value="SNC71864.1"/>
    <property type="molecule type" value="Genomic_DNA"/>
</dbReference>
<reference evidence="1 2" key="1">
    <citation type="submission" date="2017-06" db="EMBL/GenBank/DDBJ databases">
        <authorList>
            <person name="Kim H.J."/>
            <person name="Triplett B.A."/>
        </authorList>
    </citation>
    <scope>NUCLEOTIDE SEQUENCE [LARGE SCALE GENOMIC DNA]</scope>
    <source>
        <strain evidence="1 2">MWH-VicM1</strain>
    </source>
</reference>
<evidence type="ECO:0000313" key="1">
    <source>
        <dbReference type="EMBL" id="SNC71864.1"/>
    </source>
</evidence>
<sequence length="403" mass="44804">MSSYRPKNSSRISPESERLVADALSLAASGSRVEDIFWEGRLMERLLRLLHAQNQNAIESALDQTLKINPIAFDCLAENAETLAESLTLEHAGEHWDAVLIAIPIIARTRYSIPSGKLSAESISATGNLLHEQIVAQNARIALVPWLYSIDQMPHSHCQTRLLLEKLASAAVNGGKIKLELRDMPETIPVLADPRYIVGVVAAPSSGPLFRWQEEAPRRQERSICLQNWQHGLKDTIAAIMPGCEFELSLPEAYFTNCREADRKIRPLSILAAVNYLESLLNVAPAGLSCVIAGFGEEQCDEYRISFALKGSKELIYGVIWPLYDRESVANDAINDISIEDSPIREIYDTIKAAGIEDQFRHADLYKPEMCEDCGAPMFVDRAGEIVHAEMPDDTPSQQPLFH</sequence>
<organism evidence="1 2">
    <name type="scientific">Polynucleobacter victoriensis</name>
    <dbReference type="NCBI Taxonomy" id="2049319"/>
    <lineage>
        <taxon>Bacteria</taxon>
        <taxon>Pseudomonadati</taxon>
        <taxon>Pseudomonadota</taxon>
        <taxon>Betaproteobacteria</taxon>
        <taxon>Burkholderiales</taxon>
        <taxon>Burkholderiaceae</taxon>
        <taxon>Polynucleobacter</taxon>
    </lineage>
</organism>
<protein>
    <recommendedName>
        <fullName evidence="3">DUF2863 domain-containing protein</fullName>
    </recommendedName>
</protein>
<dbReference type="AlphaFoldDB" id="A0A212U173"/>
<keyword evidence="2" id="KW-1185">Reference proteome</keyword>